<gene>
    <name evidence="2" type="ORF">E2C01_060497</name>
</gene>
<dbReference type="EMBL" id="VSRR010024646">
    <property type="protein sequence ID" value="MPC66349.1"/>
    <property type="molecule type" value="Genomic_DNA"/>
</dbReference>
<name>A0A5B7H971_PORTR</name>
<proteinExistence type="predicted"/>
<keyword evidence="3" id="KW-1185">Reference proteome</keyword>
<evidence type="ECO:0000256" key="1">
    <source>
        <dbReference type="SAM" id="MobiDB-lite"/>
    </source>
</evidence>
<comment type="caution">
    <text evidence="2">The sequence shown here is derived from an EMBL/GenBank/DDBJ whole genome shotgun (WGS) entry which is preliminary data.</text>
</comment>
<organism evidence="2 3">
    <name type="scientific">Portunus trituberculatus</name>
    <name type="common">Swimming crab</name>
    <name type="synonym">Neptunus trituberculatus</name>
    <dbReference type="NCBI Taxonomy" id="210409"/>
    <lineage>
        <taxon>Eukaryota</taxon>
        <taxon>Metazoa</taxon>
        <taxon>Ecdysozoa</taxon>
        <taxon>Arthropoda</taxon>
        <taxon>Crustacea</taxon>
        <taxon>Multicrustacea</taxon>
        <taxon>Malacostraca</taxon>
        <taxon>Eumalacostraca</taxon>
        <taxon>Eucarida</taxon>
        <taxon>Decapoda</taxon>
        <taxon>Pleocyemata</taxon>
        <taxon>Brachyura</taxon>
        <taxon>Eubrachyura</taxon>
        <taxon>Portunoidea</taxon>
        <taxon>Portunidae</taxon>
        <taxon>Portuninae</taxon>
        <taxon>Portunus</taxon>
    </lineage>
</organism>
<sequence>MWKEIFRSIQRGIARTRVASVSRWRLAGVPAGGSWAGRRRGAEAGTRQSAAGPRTGCTSRVPAAARPSPDPLTRVSSVFRVPRGVFVLASLPPQVVLQQAAAMPLVRQCS</sequence>
<feature type="region of interest" description="Disordered" evidence="1">
    <location>
        <begin position="31"/>
        <end position="69"/>
    </location>
</feature>
<dbReference type="AlphaFoldDB" id="A0A5B7H971"/>
<reference evidence="2 3" key="1">
    <citation type="submission" date="2019-05" db="EMBL/GenBank/DDBJ databases">
        <title>Another draft genome of Portunus trituberculatus and its Hox gene families provides insights of decapod evolution.</title>
        <authorList>
            <person name="Jeong J.-H."/>
            <person name="Song I."/>
            <person name="Kim S."/>
            <person name="Choi T."/>
            <person name="Kim D."/>
            <person name="Ryu S."/>
            <person name="Kim W."/>
        </authorList>
    </citation>
    <scope>NUCLEOTIDE SEQUENCE [LARGE SCALE GENOMIC DNA]</scope>
    <source>
        <tissue evidence="2">Muscle</tissue>
    </source>
</reference>
<accession>A0A5B7H971</accession>
<evidence type="ECO:0000313" key="3">
    <source>
        <dbReference type="Proteomes" id="UP000324222"/>
    </source>
</evidence>
<dbReference type="Proteomes" id="UP000324222">
    <property type="component" value="Unassembled WGS sequence"/>
</dbReference>
<protein>
    <submittedName>
        <fullName evidence="2">Uncharacterized protein</fullName>
    </submittedName>
</protein>
<evidence type="ECO:0000313" key="2">
    <source>
        <dbReference type="EMBL" id="MPC66349.1"/>
    </source>
</evidence>